<dbReference type="RefSeq" id="WP_263340353.1">
    <property type="nucleotide sequence ID" value="NZ_JAGSYH010000005.1"/>
</dbReference>
<name>A0ABW1EGR1_9BACT</name>
<comment type="caution">
    <text evidence="1">The sequence shown here is derived from an EMBL/GenBank/DDBJ whole genome shotgun (WGS) entry which is preliminary data.</text>
</comment>
<reference evidence="2" key="1">
    <citation type="journal article" date="2019" name="Int. J. Syst. Evol. Microbiol.">
        <title>The Global Catalogue of Microorganisms (GCM) 10K type strain sequencing project: providing services to taxonomists for standard genome sequencing and annotation.</title>
        <authorList>
            <consortium name="The Broad Institute Genomics Platform"/>
            <consortium name="The Broad Institute Genome Sequencing Center for Infectious Disease"/>
            <person name="Wu L."/>
            <person name="Ma J."/>
        </authorList>
    </citation>
    <scope>NUCLEOTIDE SEQUENCE [LARGE SCALE GENOMIC DNA]</scope>
    <source>
        <strain evidence="2">JCM 4087</strain>
    </source>
</reference>
<evidence type="ECO:0000313" key="1">
    <source>
        <dbReference type="EMBL" id="MFC5863512.1"/>
    </source>
</evidence>
<gene>
    <name evidence="1" type="ORF">ACFPT7_14495</name>
</gene>
<accession>A0ABW1EGR1</accession>
<sequence length="86" mass="9797">MERVEFLERIRFGEPNILAREYLMSDEAHAFSDIASYSLFRDKVQSLFQAVEHVAVVGSANWRYSLNPEKGQVAQSSTPLLLIPPE</sequence>
<protein>
    <submittedName>
        <fullName evidence="1">Uncharacterized protein</fullName>
    </submittedName>
</protein>
<evidence type="ECO:0000313" key="2">
    <source>
        <dbReference type="Proteomes" id="UP001596091"/>
    </source>
</evidence>
<dbReference type="Proteomes" id="UP001596091">
    <property type="component" value="Unassembled WGS sequence"/>
</dbReference>
<dbReference type="EMBL" id="JBHSPH010000005">
    <property type="protein sequence ID" value="MFC5863512.1"/>
    <property type="molecule type" value="Genomic_DNA"/>
</dbReference>
<keyword evidence="2" id="KW-1185">Reference proteome</keyword>
<organism evidence="1 2">
    <name type="scientific">Acidicapsa dinghuensis</name>
    <dbReference type="NCBI Taxonomy" id="2218256"/>
    <lineage>
        <taxon>Bacteria</taxon>
        <taxon>Pseudomonadati</taxon>
        <taxon>Acidobacteriota</taxon>
        <taxon>Terriglobia</taxon>
        <taxon>Terriglobales</taxon>
        <taxon>Acidobacteriaceae</taxon>
        <taxon>Acidicapsa</taxon>
    </lineage>
</organism>
<proteinExistence type="predicted"/>